<reference evidence="2" key="1">
    <citation type="submission" date="2020-02" db="EMBL/GenBank/DDBJ databases">
        <authorList>
            <person name="Meier V. D."/>
        </authorList>
    </citation>
    <scope>NUCLEOTIDE SEQUENCE</scope>
    <source>
        <strain evidence="2">AVDCRST_MAG54</strain>
    </source>
</reference>
<feature type="compositionally biased region" description="Basic residues" evidence="1">
    <location>
        <begin position="90"/>
        <end position="115"/>
    </location>
</feature>
<feature type="non-terminal residue" evidence="2">
    <location>
        <position position="273"/>
    </location>
</feature>
<dbReference type="EMBL" id="CADCTH010000402">
    <property type="protein sequence ID" value="CAA9273990.1"/>
    <property type="molecule type" value="Genomic_DNA"/>
</dbReference>
<protein>
    <submittedName>
        <fullName evidence="2">Transcriptional regulator, AraC family</fullName>
    </submittedName>
</protein>
<evidence type="ECO:0000256" key="1">
    <source>
        <dbReference type="SAM" id="MobiDB-lite"/>
    </source>
</evidence>
<evidence type="ECO:0000313" key="2">
    <source>
        <dbReference type="EMBL" id="CAA9273990.1"/>
    </source>
</evidence>
<organism evidence="2">
    <name type="scientific">uncultured Actinomycetospora sp</name>
    <dbReference type="NCBI Taxonomy" id="1135996"/>
    <lineage>
        <taxon>Bacteria</taxon>
        <taxon>Bacillati</taxon>
        <taxon>Actinomycetota</taxon>
        <taxon>Actinomycetes</taxon>
        <taxon>Pseudonocardiales</taxon>
        <taxon>Pseudonocardiaceae</taxon>
        <taxon>Actinomycetospora</taxon>
        <taxon>environmental samples</taxon>
    </lineage>
</organism>
<feature type="compositionally biased region" description="Basic residues" evidence="1">
    <location>
        <begin position="44"/>
        <end position="57"/>
    </location>
</feature>
<name>A0A6J4JCR1_9PSEU</name>
<feature type="compositionally biased region" description="Low complexity" evidence="1">
    <location>
        <begin position="215"/>
        <end position="225"/>
    </location>
</feature>
<dbReference type="AlphaFoldDB" id="A0A6J4JCR1"/>
<feature type="compositionally biased region" description="Low complexity" evidence="1">
    <location>
        <begin position="58"/>
        <end position="82"/>
    </location>
</feature>
<feature type="compositionally biased region" description="Basic residues" evidence="1">
    <location>
        <begin position="172"/>
        <end position="190"/>
    </location>
</feature>
<feature type="region of interest" description="Disordered" evidence="1">
    <location>
        <begin position="1"/>
        <end position="273"/>
    </location>
</feature>
<sequence length="273" mass="29410">GGRPPRGGARLAPRGPGDHRGVPRALHRARLPVAHPRRVDAADRRRRRGPLRPRSTRARGAADVGDAAPAARGPRRAFGAARWVPQAGRLPRRHRPRRAGAHRPRRRPAGRRRPRPAAPRRPAAPDARPRRRGAGRAEPARVHHRAAGGAPRGRAPPRTTPRPRSRPPPARSPRRAPARGPRSRRGRPRAPRPPDAPRAGVQCRVRVAAPPLPDGPAGRPRASARAGRDAGGRGGGRGGVPRPVAPDPALPPRHRHHAGPLRHQRPRLAGPPL</sequence>
<proteinExistence type="predicted"/>
<feature type="compositionally biased region" description="Low complexity" evidence="1">
    <location>
        <begin position="147"/>
        <end position="157"/>
    </location>
</feature>
<accession>A0A6J4JCR1</accession>
<gene>
    <name evidence="2" type="ORF">AVDCRST_MAG54-3170</name>
</gene>
<feature type="compositionally biased region" description="Basic residues" evidence="1">
    <location>
        <begin position="252"/>
        <end position="266"/>
    </location>
</feature>
<feature type="compositionally biased region" description="Low complexity" evidence="1">
    <location>
        <begin position="1"/>
        <end position="15"/>
    </location>
</feature>
<feature type="non-terminal residue" evidence="2">
    <location>
        <position position="1"/>
    </location>
</feature>